<feature type="compositionally biased region" description="Acidic residues" evidence="1">
    <location>
        <begin position="38"/>
        <end position="60"/>
    </location>
</feature>
<feature type="compositionally biased region" description="Acidic residues" evidence="1">
    <location>
        <begin position="68"/>
        <end position="86"/>
    </location>
</feature>
<accession>A0A9P0T566</accession>
<sequence>MGPRDILDYPDPMGIKDHTRAAALLDPFRLGYAHVKDPEEDPGEDRETDPEENQVEDPGEDLGTGPEENQEEDLGAGPEENQEEDLGTGPEENQKADPGEDREAGSEENLEEDLGTGPEENQGVVPGEDRGMNLEMDPVFRINQTGSYNMETTDVVISVVTIDYYYEYNNFLNI</sequence>
<dbReference type="Proteomes" id="UP001152562">
    <property type="component" value="Unassembled WGS sequence"/>
</dbReference>
<keyword evidence="3" id="KW-1185">Reference proteome</keyword>
<dbReference type="EMBL" id="CALOZG010000003">
    <property type="protein sequence ID" value="CAH4000744.1"/>
    <property type="molecule type" value="Genomic_DNA"/>
</dbReference>
<evidence type="ECO:0000313" key="2">
    <source>
        <dbReference type="EMBL" id="CAH4000744.1"/>
    </source>
</evidence>
<reference evidence="2" key="1">
    <citation type="submission" date="2022-05" db="EMBL/GenBank/DDBJ databases">
        <authorList>
            <person name="Okamura Y."/>
        </authorList>
    </citation>
    <scope>NUCLEOTIDE SEQUENCE</scope>
</reference>
<evidence type="ECO:0000313" key="3">
    <source>
        <dbReference type="Proteomes" id="UP001152562"/>
    </source>
</evidence>
<evidence type="ECO:0000256" key="1">
    <source>
        <dbReference type="SAM" id="MobiDB-lite"/>
    </source>
</evidence>
<proteinExistence type="predicted"/>
<protein>
    <submittedName>
        <fullName evidence="2">Uncharacterized protein</fullName>
    </submittedName>
</protein>
<organism evidence="2 3">
    <name type="scientific">Pieris brassicae</name>
    <name type="common">White butterfly</name>
    <name type="synonym">Large white butterfly</name>
    <dbReference type="NCBI Taxonomy" id="7116"/>
    <lineage>
        <taxon>Eukaryota</taxon>
        <taxon>Metazoa</taxon>
        <taxon>Ecdysozoa</taxon>
        <taxon>Arthropoda</taxon>
        <taxon>Hexapoda</taxon>
        <taxon>Insecta</taxon>
        <taxon>Pterygota</taxon>
        <taxon>Neoptera</taxon>
        <taxon>Endopterygota</taxon>
        <taxon>Lepidoptera</taxon>
        <taxon>Glossata</taxon>
        <taxon>Ditrysia</taxon>
        <taxon>Papilionoidea</taxon>
        <taxon>Pieridae</taxon>
        <taxon>Pierinae</taxon>
        <taxon>Pieris</taxon>
    </lineage>
</organism>
<gene>
    <name evidence="2" type="ORF">PIBRA_LOCUS2614</name>
</gene>
<feature type="region of interest" description="Disordered" evidence="1">
    <location>
        <begin position="32"/>
        <end position="132"/>
    </location>
</feature>
<feature type="compositionally biased region" description="Basic and acidic residues" evidence="1">
    <location>
        <begin position="92"/>
        <end position="105"/>
    </location>
</feature>
<comment type="caution">
    <text evidence="2">The sequence shown here is derived from an EMBL/GenBank/DDBJ whole genome shotgun (WGS) entry which is preliminary data.</text>
</comment>
<dbReference type="AlphaFoldDB" id="A0A9P0T566"/>
<name>A0A9P0T566_PIEBR</name>